<dbReference type="OrthoDB" id="192611at2759"/>
<dbReference type="Proteomes" id="UP000663825">
    <property type="component" value="Unassembled WGS sequence"/>
</dbReference>
<dbReference type="PANTHER" id="PTHR48067">
    <property type="entry name" value="GPI-ANCHOR TRANSAMIDASE"/>
    <property type="match status" value="1"/>
</dbReference>
<sequence length="343" mass="39906">MYLKLFITVLLFLLTSAVDPFEKFAESSTRHTNNWAILVDTSRFWFNYRHVANVLSIYRSVKRLGIPDSNIILMLADDMACNPRNPRPAEIFNNVAEQINVYGDDVEVDYRGYDVTVENFVRILTNRLPDVTPVSKRLLSDESSNIFIYMTGHGGDGFLKFQDNEEISAVELADVIEQMWRKKRYHELFFVVDTCQAATLFEKFYSPNILAVGSSKRGEDSLSHHVDPKIGVYVIDRFTYYALEFLEKLKQDSQKTIDDFFHCCPKHLCISEVAWRTDLFTKRDYRKTLLTDFIGNVRRTEVVLLDRQTLENISLNSTIEKPLDESNVPKQQYAYISQMPIWN</sequence>
<dbReference type="GO" id="GO:0016255">
    <property type="term" value="P:attachment of GPI anchor to protein"/>
    <property type="evidence" value="ECO:0007669"/>
    <property type="project" value="InterPro"/>
</dbReference>
<organism evidence="7 11">
    <name type="scientific">Rotaria socialis</name>
    <dbReference type="NCBI Taxonomy" id="392032"/>
    <lineage>
        <taxon>Eukaryota</taxon>
        <taxon>Metazoa</taxon>
        <taxon>Spiralia</taxon>
        <taxon>Gnathifera</taxon>
        <taxon>Rotifera</taxon>
        <taxon>Eurotatoria</taxon>
        <taxon>Bdelloidea</taxon>
        <taxon>Philodinida</taxon>
        <taxon>Philodinidae</taxon>
        <taxon>Rotaria</taxon>
    </lineage>
</organism>
<evidence type="ECO:0000256" key="1">
    <source>
        <dbReference type="ARBA" id="ARBA00004687"/>
    </source>
</evidence>
<comment type="similarity">
    <text evidence="2">Belongs to the peptidase C13 family.</text>
</comment>
<evidence type="ECO:0000313" key="10">
    <source>
        <dbReference type="EMBL" id="CAF4236050.1"/>
    </source>
</evidence>
<dbReference type="Proteomes" id="UP000663869">
    <property type="component" value="Unassembled WGS sequence"/>
</dbReference>
<dbReference type="InterPro" id="IPR001096">
    <property type="entry name" value="Peptidase_C13"/>
</dbReference>
<feature type="chain" id="PRO_5036232302" description="GPI-anchor transamidase" evidence="6">
    <location>
        <begin position="18"/>
        <end position="343"/>
    </location>
</feature>
<accession>A0A817V3I5</accession>
<keyword evidence="4 6" id="KW-0732">Signal</keyword>
<dbReference type="PIRSF" id="PIRSF019663">
    <property type="entry name" value="Legumain"/>
    <property type="match status" value="1"/>
</dbReference>
<evidence type="ECO:0000256" key="2">
    <source>
        <dbReference type="ARBA" id="ARBA00009941"/>
    </source>
</evidence>
<comment type="pathway">
    <text evidence="1">Glycolipid biosynthesis; glycosylphosphatidylinositol-anchor biosynthesis.</text>
</comment>
<dbReference type="FunFam" id="3.40.50.1460:FF:000002">
    <property type="entry name" value="GPI-anchor transamidase"/>
    <property type="match status" value="1"/>
</dbReference>
<protein>
    <recommendedName>
        <fullName evidence="13">GPI-anchor transamidase</fullName>
    </recommendedName>
</protein>
<gene>
    <name evidence="7" type="ORF">FME351_LOCUS3257</name>
    <name evidence="8" type="ORF">TIS948_LOCUS30310</name>
    <name evidence="9" type="ORF">TSG867_LOCUS1311</name>
    <name evidence="10" type="ORF">UJA718_LOCUS8639</name>
</gene>
<keyword evidence="12" id="KW-1185">Reference proteome</keyword>
<dbReference type="AlphaFoldDB" id="A0A817V3I5"/>
<evidence type="ECO:0000313" key="12">
    <source>
        <dbReference type="Proteomes" id="UP000663873"/>
    </source>
</evidence>
<dbReference type="GO" id="GO:0006506">
    <property type="term" value="P:GPI anchor biosynthetic process"/>
    <property type="evidence" value="ECO:0007669"/>
    <property type="project" value="UniProtKB-UniPathway"/>
</dbReference>
<evidence type="ECO:0000256" key="6">
    <source>
        <dbReference type="SAM" id="SignalP"/>
    </source>
</evidence>
<dbReference type="EMBL" id="CAJOBQ010000028">
    <property type="protein sequence ID" value="CAF4221468.1"/>
    <property type="molecule type" value="Genomic_DNA"/>
</dbReference>
<dbReference type="EMBL" id="CAJNXB010005584">
    <property type="protein sequence ID" value="CAF3430641.1"/>
    <property type="molecule type" value="Genomic_DNA"/>
</dbReference>
<evidence type="ECO:0000256" key="3">
    <source>
        <dbReference type="ARBA" id="ARBA00022502"/>
    </source>
</evidence>
<dbReference type="GO" id="GO:0042765">
    <property type="term" value="C:GPI-anchor transamidase complex"/>
    <property type="evidence" value="ECO:0007669"/>
    <property type="project" value="InterPro"/>
</dbReference>
<dbReference type="Proteomes" id="UP000663873">
    <property type="component" value="Unassembled WGS sequence"/>
</dbReference>
<dbReference type="Proteomes" id="UP000663862">
    <property type="component" value="Unassembled WGS sequence"/>
</dbReference>
<evidence type="ECO:0000313" key="8">
    <source>
        <dbReference type="EMBL" id="CAF3430641.1"/>
    </source>
</evidence>
<keyword evidence="3" id="KW-0337">GPI-anchor biosynthesis</keyword>
<feature type="signal peptide" evidence="6">
    <location>
        <begin position="1"/>
        <end position="17"/>
    </location>
</feature>
<evidence type="ECO:0000313" key="11">
    <source>
        <dbReference type="Proteomes" id="UP000663869"/>
    </source>
</evidence>
<name>A0A817V3I5_9BILA</name>
<evidence type="ECO:0000313" key="7">
    <source>
        <dbReference type="EMBL" id="CAF3337552.1"/>
    </source>
</evidence>
<dbReference type="Gene3D" id="3.40.50.1460">
    <property type="match status" value="1"/>
</dbReference>
<reference evidence="7" key="1">
    <citation type="submission" date="2021-02" db="EMBL/GenBank/DDBJ databases">
        <authorList>
            <person name="Nowell W R."/>
        </authorList>
    </citation>
    <scope>NUCLEOTIDE SEQUENCE</scope>
</reference>
<proteinExistence type="inferred from homology"/>
<feature type="active site" evidence="5">
    <location>
        <position position="153"/>
    </location>
</feature>
<feature type="active site" description="Nucleophile" evidence="5">
    <location>
        <position position="195"/>
    </location>
</feature>
<dbReference type="PANTHER" id="PTHR48067:SF1">
    <property type="entry name" value="GPI-ANCHOR TRANSAMIDASE"/>
    <property type="match status" value="1"/>
</dbReference>
<evidence type="ECO:0000256" key="5">
    <source>
        <dbReference type="PIRSR" id="PIRSR019663-1"/>
    </source>
</evidence>
<dbReference type="EMBL" id="CAJOBP010000927">
    <property type="protein sequence ID" value="CAF4236050.1"/>
    <property type="molecule type" value="Genomic_DNA"/>
</dbReference>
<dbReference type="PRINTS" id="PR00776">
    <property type="entry name" value="HEMOGLOBNASE"/>
</dbReference>
<evidence type="ECO:0000313" key="9">
    <source>
        <dbReference type="EMBL" id="CAF4221468.1"/>
    </source>
</evidence>
<dbReference type="GO" id="GO:0003923">
    <property type="term" value="F:GPI-anchor transamidase activity"/>
    <property type="evidence" value="ECO:0007669"/>
    <property type="project" value="InterPro"/>
</dbReference>
<evidence type="ECO:0000256" key="4">
    <source>
        <dbReference type="ARBA" id="ARBA00022729"/>
    </source>
</evidence>
<dbReference type="GO" id="GO:0006508">
    <property type="term" value="P:proteolysis"/>
    <property type="evidence" value="ECO:0007669"/>
    <property type="project" value="InterPro"/>
</dbReference>
<dbReference type="InterPro" id="IPR028361">
    <property type="entry name" value="GPI_transamidase"/>
</dbReference>
<evidence type="ECO:0008006" key="13">
    <source>
        <dbReference type="Google" id="ProtNLM"/>
    </source>
</evidence>
<dbReference type="EMBL" id="CAJNYU010000184">
    <property type="protein sequence ID" value="CAF3337552.1"/>
    <property type="molecule type" value="Genomic_DNA"/>
</dbReference>
<dbReference type="Pfam" id="PF01650">
    <property type="entry name" value="Peptidase_C13"/>
    <property type="match status" value="1"/>
</dbReference>
<dbReference type="UniPathway" id="UPA00196"/>
<dbReference type="PIRSF" id="PIRSF500138">
    <property type="entry name" value="GPI8"/>
    <property type="match status" value="1"/>
</dbReference>
<comment type="caution">
    <text evidence="7">The sequence shown here is derived from an EMBL/GenBank/DDBJ whole genome shotgun (WGS) entry which is preliminary data.</text>
</comment>